<dbReference type="Pfam" id="PF02617">
    <property type="entry name" value="ClpS"/>
    <property type="match status" value="1"/>
</dbReference>
<dbReference type="PANTHER" id="PTHR33473:SF17">
    <property type="entry name" value="ATP-DEPENDENT CLP PROTEASE ADAPTER PROTEIN CLPS1, CHLOROPLASTIC"/>
    <property type="match status" value="1"/>
</dbReference>
<keyword evidence="2" id="KW-0645">Protease</keyword>
<dbReference type="InterPro" id="IPR003769">
    <property type="entry name" value="ClpS_core"/>
</dbReference>
<reference evidence="2" key="1">
    <citation type="journal article" date="2021" name="Microb. Physiol.">
        <title>Proteogenomic Insights into the Physiology of Marine, Sulfate-Reducing, Filamentous Desulfonema limicola and Desulfonema magnum.</title>
        <authorList>
            <person name="Schnaars V."/>
            <person name="Wohlbrand L."/>
            <person name="Scheve S."/>
            <person name="Hinrichs C."/>
            <person name="Reinhardt R."/>
            <person name="Rabus R."/>
        </authorList>
    </citation>
    <scope>NUCLEOTIDE SEQUENCE</scope>
    <source>
        <strain evidence="2">5ac10</strain>
    </source>
</reference>
<dbReference type="Gene3D" id="3.30.1390.10">
    <property type="match status" value="1"/>
</dbReference>
<keyword evidence="2" id="KW-0378">Hydrolase</keyword>
<dbReference type="RefSeq" id="WP_207690258.1">
    <property type="nucleotide sequence ID" value="NZ_CP061799.1"/>
</dbReference>
<name>A0A975B432_9BACT</name>
<protein>
    <submittedName>
        <fullName evidence="2">ATP-dependent Clp protease adapter protein</fullName>
    </submittedName>
</protein>
<dbReference type="GO" id="GO:0006508">
    <property type="term" value="P:proteolysis"/>
    <property type="evidence" value="ECO:0007669"/>
    <property type="project" value="UniProtKB-KW"/>
</dbReference>
<proteinExistence type="predicted"/>
<dbReference type="GO" id="GO:0030163">
    <property type="term" value="P:protein catabolic process"/>
    <property type="evidence" value="ECO:0007669"/>
    <property type="project" value="InterPro"/>
</dbReference>
<evidence type="ECO:0000313" key="2">
    <source>
        <dbReference type="EMBL" id="QTA78396.1"/>
    </source>
</evidence>
<sequence length="119" mass="13880">MLYFDRNKNFDLLSKAIIDKELKDLFQTEKSKKYAVILHNDRFNSVEYVTKVIKDVFNYSMSKSIWLMLKAHFTGKSTLWIGSQKKAEEKKNKMISYGPDPGMVHRGAQPLQVTVEQCE</sequence>
<keyword evidence="3" id="KW-1185">Reference proteome</keyword>
<dbReference type="GO" id="GO:0008233">
    <property type="term" value="F:peptidase activity"/>
    <property type="evidence" value="ECO:0007669"/>
    <property type="project" value="UniProtKB-KW"/>
</dbReference>
<dbReference type="AlphaFoldDB" id="A0A975B432"/>
<evidence type="ECO:0000313" key="3">
    <source>
        <dbReference type="Proteomes" id="UP000663720"/>
    </source>
</evidence>
<dbReference type="PANTHER" id="PTHR33473">
    <property type="entry name" value="ATP-DEPENDENT CLP PROTEASE ADAPTER PROTEIN CLPS1, CHLOROPLASTIC"/>
    <property type="match status" value="1"/>
</dbReference>
<dbReference type="InterPro" id="IPR022935">
    <property type="entry name" value="ClpS"/>
</dbReference>
<dbReference type="InterPro" id="IPR014719">
    <property type="entry name" value="Ribosomal_bL12_C/ClpS-like"/>
</dbReference>
<accession>A0A975B432</accession>
<dbReference type="KEGG" id="dli:dnl_06180"/>
<dbReference type="Proteomes" id="UP000663720">
    <property type="component" value="Chromosome"/>
</dbReference>
<gene>
    <name evidence="2" type="primary">clpS1</name>
    <name evidence="2" type="ORF">dnl_06180</name>
</gene>
<dbReference type="SUPFAM" id="SSF54736">
    <property type="entry name" value="ClpS-like"/>
    <property type="match status" value="1"/>
</dbReference>
<evidence type="ECO:0000259" key="1">
    <source>
        <dbReference type="Pfam" id="PF02617"/>
    </source>
</evidence>
<organism evidence="2 3">
    <name type="scientific">Desulfonema limicola</name>
    <dbReference type="NCBI Taxonomy" id="45656"/>
    <lineage>
        <taxon>Bacteria</taxon>
        <taxon>Pseudomonadati</taxon>
        <taxon>Thermodesulfobacteriota</taxon>
        <taxon>Desulfobacteria</taxon>
        <taxon>Desulfobacterales</taxon>
        <taxon>Desulfococcaceae</taxon>
        <taxon>Desulfonema</taxon>
    </lineage>
</organism>
<dbReference type="EMBL" id="CP061799">
    <property type="protein sequence ID" value="QTA78396.1"/>
    <property type="molecule type" value="Genomic_DNA"/>
</dbReference>
<feature type="domain" description="Adaptor protein ClpS core" evidence="1">
    <location>
        <begin position="30"/>
        <end position="98"/>
    </location>
</feature>